<dbReference type="AlphaFoldDB" id="A0A6A6X4U4"/>
<protein>
    <submittedName>
        <fullName evidence="3">Lipase</fullName>
    </submittedName>
</protein>
<reference evidence="3" key="1">
    <citation type="journal article" date="2020" name="Stud. Mycol.">
        <title>101 Dothideomycetes genomes: a test case for predicting lifestyles and emergence of pathogens.</title>
        <authorList>
            <person name="Haridas S."/>
            <person name="Albert R."/>
            <person name="Binder M."/>
            <person name="Bloem J."/>
            <person name="Labutti K."/>
            <person name="Salamov A."/>
            <person name="Andreopoulos B."/>
            <person name="Baker S."/>
            <person name="Barry K."/>
            <person name="Bills G."/>
            <person name="Bluhm B."/>
            <person name="Cannon C."/>
            <person name="Castanera R."/>
            <person name="Culley D."/>
            <person name="Daum C."/>
            <person name="Ezra D."/>
            <person name="Gonzalez J."/>
            <person name="Henrissat B."/>
            <person name="Kuo A."/>
            <person name="Liang C."/>
            <person name="Lipzen A."/>
            <person name="Lutzoni F."/>
            <person name="Magnuson J."/>
            <person name="Mondo S."/>
            <person name="Nolan M."/>
            <person name="Ohm R."/>
            <person name="Pangilinan J."/>
            <person name="Park H.-J."/>
            <person name="Ramirez L."/>
            <person name="Alfaro M."/>
            <person name="Sun H."/>
            <person name="Tritt A."/>
            <person name="Yoshinaga Y."/>
            <person name="Zwiers L.-H."/>
            <person name="Turgeon B."/>
            <person name="Goodwin S."/>
            <person name="Spatafora J."/>
            <person name="Crous P."/>
            <person name="Grigoriev I."/>
        </authorList>
    </citation>
    <scope>NUCLEOTIDE SEQUENCE</scope>
    <source>
        <strain evidence="3">CBS 109.77</strain>
    </source>
</reference>
<dbReference type="OrthoDB" id="2373480at2759"/>
<organism evidence="3 4">
    <name type="scientific">Melanomma pulvis-pyrius CBS 109.77</name>
    <dbReference type="NCBI Taxonomy" id="1314802"/>
    <lineage>
        <taxon>Eukaryota</taxon>
        <taxon>Fungi</taxon>
        <taxon>Dikarya</taxon>
        <taxon>Ascomycota</taxon>
        <taxon>Pezizomycotina</taxon>
        <taxon>Dothideomycetes</taxon>
        <taxon>Pleosporomycetidae</taxon>
        <taxon>Pleosporales</taxon>
        <taxon>Melanommataceae</taxon>
        <taxon>Melanomma</taxon>
    </lineage>
</organism>
<dbReference type="Pfam" id="PF03583">
    <property type="entry name" value="LIP"/>
    <property type="match status" value="1"/>
</dbReference>
<dbReference type="GO" id="GO:0016042">
    <property type="term" value="P:lipid catabolic process"/>
    <property type="evidence" value="ECO:0007669"/>
    <property type="project" value="UniProtKB-UniRule"/>
</dbReference>
<dbReference type="Gene3D" id="3.40.50.1820">
    <property type="entry name" value="alpha/beta hydrolase"/>
    <property type="match status" value="1"/>
</dbReference>
<evidence type="ECO:0000256" key="1">
    <source>
        <dbReference type="ARBA" id="ARBA00022801"/>
    </source>
</evidence>
<dbReference type="EMBL" id="MU002033">
    <property type="protein sequence ID" value="KAF2791184.1"/>
    <property type="molecule type" value="Genomic_DNA"/>
</dbReference>
<evidence type="ECO:0000256" key="2">
    <source>
        <dbReference type="PIRNR" id="PIRNR029171"/>
    </source>
</evidence>
<keyword evidence="1" id="KW-0378">Hydrolase</keyword>
<proteinExistence type="inferred from homology"/>
<dbReference type="GO" id="GO:0004806">
    <property type="term" value="F:triacylglycerol lipase activity"/>
    <property type="evidence" value="ECO:0007669"/>
    <property type="project" value="UniProtKB-UniRule"/>
</dbReference>
<accession>A0A6A6X4U4</accession>
<evidence type="ECO:0000313" key="3">
    <source>
        <dbReference type="EMBL" id="KAF2791184.1"/>
    </source>
</evidence>
<dbReference type="InterPro" id="IPR005152">
    <property type="entry name" value="Lipase_secreted"/>
</dbReference>
<feature type="chain" id="PRO_5025720986" evidence="2">
    <location>
        <begin position="21"/>
        <end position="419"/>
    </location>
</feature>
<evidence type="ECO:0000313" key="4">
    <source>
        <dbReference type="Proteomes" id="UP000799757"/>
    </source>
</evidence>
<dbReference type="Proteomes" id="UP000799757">
    <property type="component" value="Unassembled WGS sequence"/>
</dbReference>
<dbReference type="PIRSF" id="PIRSF029171">
    <property type="entry name" value="Esterase_LipA"/>
    <property type="match status" value="1"/>
</dbReference>
<name>A0A6A6X4U4_9PLEO</name>
<dbReference type="SUPFAM" id="SSF53474">
    <property type="entry name" value="alpha/beta-Hydrolases"/>
    <property type="match status" value="1"/>
</dbReference>
<dbReference type="PANTHER" id="PTHR34853">
    <property type="match status" value="1"/>
</dbReference>
<comment type="similarity">
    <text evidence="2">Belongs to the AB hydrolase superfamily. Lipase family.</text>
</comment>
<feature type="signal peptide" evidence="2">
    <location>
        <begin position="1"/>
        <end position="20"/>
    </location>
</feature>
<dbReference type="InterPro" id="IPR029058">
    <property type="entry name" value="AB_hydrolase_fold"/>
</dbReference>
<dbReference type="Gene3D" id="1.10.260.130">
    <property type="match status" value="1"/>
</dbReference>
<keyword evidence="4" id="KW-1185">Reference proteome</keyword>
<keyword evidence="2" id="KW-0732">Signal</keyword>
<gene>
    <name evidence="3" type="ORF">K505DRAFT_409387</name>
</gene>
<dbReference type="PANTHER" id="PTHR34853:SF5">
    <property type="entry name" value="LIP-DOMAIN-CONTAINING PROTEIN-RELATED"/>
    <property type="match status" value="1"/>
</dbReference>
<sequence>MATFSRLVITFISLLAFALAFSIPHVPDKNNPSNNPSVHLLPTKDPFYTAPPGYEATSPGTILRLRVAPGNLSTVVGNCSVAYHILYRTTSTRYRPSYAVTTLYVPKTPSGKALLSYQYPYNTPDVDRSPSYDFYVAPPADLGEALGLGWLVNVPDHQGPVGVGGMGVGQGLATLDSVRATLSMGTHIGLHDDARYAMWGYSGGSIASEWAAELQAQYAPELHFSGMAIGGTPTNISSVWVETNGTPYAGMVPLGSTVVTKVYPEAYAYLVDHLKVAGPHNRTEFLRVLHMSAPEAFAFFAGQDMWDYFVDGRAVFEAPILRHLVDGTFYMGYHGVPQMPVFMYHAIHDEVALIGLAEQLRERFCRVHVDILFERNTVGDHIGELTNGAGRALAWLGTVFQGKEYVDSGCIVREVTVGF</sequence>